<accession>A0A9W9II91</accession>
<dbReference type="PANTHER" id="PTHR38111">
    <property type="entry name" value="ZN(2)-C6 FUNGAL-TYPE DOMAIN-CONTAINING PROTEIN-RELATED"/>
    <property type="match status" value="1"/>
</dbReference>
<keyword evidence="1" id="KW-0805">Transcription regulation</keyword>
<dbReference type="GO" id="GO:0046938">
    <property type="term" value="P:phytochelatin biosynthetic process"/>
    <property type="evidence" value="ECO:0007669"/>
    <property type="project" value="InterPro"/>
</dbReference>
<dbReference type="SMART" id="SM00066">
    <property type="entry name" value="GAL4"/>
    <property type="match status" value="1"/>
</dbReference>
<dbReference type="GO" id="GO:0010038">
    <property type="term" value="P:response to metal ion"/>
    <property type="evidence" value="ECO:0007669"/>
    <property type="project" value="InterPro"/>
</dbReference>
<evidence type="ECO:0000313" key="8">
    <source>
        <dbReference type="Proteomes" id="UP001146351"/>
    </source>
</evidence>
<protein>
    <recommendedName>
        <fullName evidence="9">Zn(2)-C6 fungal-type domain-containing protein</fullName>
    </recommendedName>
</protein>
<evidence type="ECO:0000256" key="1">
    <source>
        <dbReference type="ARBA" id="ARBA00023015"/>
    </source>
</evidence>
<evidence type="ECO:0000256" key="3">
    <source>
        <dbReference type="ARBA" id="ARBA00023163"/>
    </source>
</evidence>
<proteinExistence type="predicted"/>
<keyword evidence="2" id="KW-0238">DNA-binding</keyword>
<name>A0A9W9II91_9EURO</name>
<dbReference type="EMBL" id="JAPQKO010000002">
    <property type="protein sequence ID" value="KAJ5179474.1"/>
    <property type="molecule type" value="Genomic_DNA"/>
</dbReference>
<dbReference type="InterPro" id="IPR007719">
    <property type="entry name" value="PCS_N"/>
</dbReference>
<feature type="domain" description="Peptidase C83" evidence="6">
    <location>
        <begin position="279"/>
        <end position="461"/>
    </location>
</feature>
<dbReference type="InterPro" id="IPR053178">
    <property type="entry name" value="Osmoadaptation_assoc"/>
</dbReference>
<keyword evidence="4" id="KW-0539">Nucleus</keyword>
<dbReference type="GO" id="GO:0008270">
    <property type="term" value="F:zinc ion binding"/>
    <property type="evidence" value="ECO:0007669"/>
    <property type="project" value="InterPro"/>
</dbReference>
<comment type="caution">
    <text evidence="7">The sequence shown here is derived from an EMBL/GenBank/DDBJ whole genome shotgun (WGS) entry which is preliminary data.</text>
</comment>
<reference evidence="7" key="2">
    <citation type="journal article" date="2023" name="IMA Fungus">
        <title>Comparative genomic study of the Penicillium genus elucidates a diverse pangenome and 15 lateral gene transfer events.</title>
        <authorList>
            <person name="Petersen C."/>
            <person name="Sorensen T."/>
            <person name="Nielsen M.R."/>
            <person name="Sondergaard T.E."/>
            <person name="Sorensen J.L."/>
            <person name="Fitzpatrick D.A."/>
            <person name="Frisvad J.C."/>
            <person name="Nielsen K.L."/>
        </authorList>
    </citation>
    <scope>NUCLEOTIDE SEQUENCE</scope>
    <source>
        <strain evidence="7">IBT 21917</strain>
    </source>
</reference>
<evidence type="ECO:0000256" key="2">
    <source>
        <dbReference type="ARBA" id="ARBA00023125"/>
    </source>
</evidence>
<evidence type="ECO:0008006" key="9">
    <source>
        <dbReference type="Google" id="ProtNLM"/>
    </source>
</evidence>
<keyword evidence="8" id="KW-1185">Reference proteome</keyword>
<dbReference type="CDD" id="cd00067">
    <property type="entry name" value="GAL4"/>
    <property type="match status" value="1"/>
</dbReference>
<dbReference type="PROSITE" id="PS51443">
    <property type="entry name" value="PCS"/>
    <property type="match status" value="1"/>
</dbReference>
<dbReference type="OrthoDB" id="4314040at2759"/>
<organism evidence="7 8">
    <name type="scientific">Penicillium capsulatum</name>
    <dbReference type="NCBI Taxonomy" id="69766"/>
    <lineage>
        <taxon>Eukaryota</taxon>
        <taxon>Fungi</taxon>
        <taxon>Dikarya</taxon>
        <taxon>Ascomycota</taxon>
        <taxon>Pezizomycotina</taxon>
        <taxon>Eurotiomycetes</taxon>
        <taxon>Eurotiomycetidae</taxon>
        <taxon>Eurotiales</taxon>
        <taxon>Aspergillaceae</taxon>
        <taxon>Penicillium</taxon>
    </lineage>
</organism>
<evidence type="ECO:0000313" key="7">
    <source>
        <dbReference type="EMBL" id="KAJ5179474.1"/>
    </source>
</evidence>
<gene>
    <name evidence="7" type="ORF">N7492_002684</name>
</gene>
<dbReference type="PROSITE" id="PS50048">
    <property type="entry name" value="ZN2_CY6_FUNGAL_2"/>
    <property type="match status" value="1"/>
</dbReference>
<dbReference type="PANTHER" id="PTHR38111:SF11">
    <property type="entry name" value="TRANSCRIPTION FACTOR DOMAIN-CONTAINING PROTEIN-RELATED"/>
    <property type="match status" value="1"/>
</dbReference>
<dbReference type="Gene3D" id="4.10.240.10">
    <property type="entry name" value="Zn(2)-C6 fungal-type DNA-binding domain"/>
    <property type="match status" value="1"/>
</dbReference>
<evidence type="ECO:0000259" key="6">
    <source>
        <dbReference type="PROSITE" id="PS51443"/>
    </source>
</evidence>
<dbReference type="SUPFAM" id="SSF57701">
    <property type="entry name" value="Zn2/Cys6 DNA-binding domain"/>
    <property type="match status" value="1"/>
</dbReference>
<reference evidence="7" key="1">
    <citation type="submission" date="2022-11" db="EMBL/GenBank/DDBJ databases">
        <authorList>
            <person name="Petersen C."/>
        </authorList>
    </citation>
    <scope>NUCLEOTIDE SEQUENCE</scope>
    <source>
        <strain evidence="7">IBT 21917</strain>
    </source>
</reference>
<dbReference type="Proteomes" id="UP001146351">
    <property type="component" value="Unassembled WGS sequence"/>
</dbReference>
<dbReference type="AlphaFoldDB" id="A0A9W9II91"/>
<evidence type="ECO:0000259" key="5">
    <source>
        <dbReference type="PROSITE" id="PS50048"/>
    </source>
</evidence>
<feature type="domain" description="Zn(2)-C6 fungal-type" evidence="5">
    <location>
        <begin position="9"/>
        <end position="37"/>
    </location>
</feature>
<dbReference type="PROSITE" id="PS00463">
    <property type="entry name" value="ZN2_CY6_FUNGAL_1"/>
    <property type="match status" value="1"/>
</dbReference>
<dbReference type="InterPro" id="IPR001138">
    <property type="entry name" value="Zn2Cys6_DnaBD"/>
</dbReference>
<evidence type="ECO:0000256" key="4">
    <source>
        <dbReference type="ARBA" id="ARBA00023242"/>
    </source>
</evidence>
<dbReference type="GO" id="GO:0000981">
    <property type="term" value="F:DNA-binding transcription factor activity, RNA polymerase II-specific"/>
    <property type="evidence" value="ECO:0007669"/>
    <property type="project" value="InterPro"/>
</dbReference>
<dbReference type="Pfam" id="PF00172">
    <property type="entry name" value="Zn_clus"/>
    <property type="match status" value="1"/>
</dbReference>
<sequence>MPGVPSSKGCDACRKVKKKCDELQPCSRCLRLQIDCVGSGQQRFKFKNAESTVIVQAAPRRTRPVSRAKRLSTSKIVSPLSMDSLSTSFVHSLKISDIRYDLAYYGPFLHDIPRRLGSSRALDASVKTLVTAYPYFHGRGFPPSVFVNFGSSLRALRECLSDPVEARSSNTLCAVYLITICQSWLGKYDDQLTSHGEAIAHMLRMADPEKCQNKFERDILMTLSIPVILESISNPRVRMEPSFWEKLVSVIRGRSAGSSDTRPRPTTDIFTLAKFPDFIRDPDSCVSEMAATYLQIRDDSRKMRQYLDNWSPTQTEDWCSVALMQRSRYQAGYCLVITLGLILNTLLRAFDPQNEMLAQESAFYCDEIIDEAELASCYRPLGAAYMALCLVIALASVENPAQHARIETILADYQTDFSETRWRDRAMWLRATFESHRLRIASGSGVRSPDGVVHPSTCCMM</sequence>
<dbReference type="GO" id="GO:0003677">
    <property type="term" value="F:DNA binding"/>
    <property type="evidence" value="ECO:0007669"/>
    <property type="project" value="UniProtKB-KW"/>
</dbReference>
<dbReference type="InterPro" id="IPR036864">
    <property type="entry name" value="Zn2-C6_fun-type_DNA-bd_sf"/>
</dbReference>
<keyword evidence="3" id="KW-0804">Transcription</keyword>
<dbReference type="GO" id="GO:0016756">
    <property type="term" value="F:glutathione gamma-glutamylcysteinyltransferase activity"/>
    <property type="evidence" value="ECO:0007669"/>
    <property type="project" value="InterPro"/>
</dbReference>